<dbReference type="SUPFAM" id="SSF51735">
    <property type="entry name" value="NAD(P)-binding Rossmann-fold domains"/>
    <property type="match status" value="1"/>
</dbReference>
<evidence type="ECO:0000259" key="3">
    <source>
        <dbReference type="Pfam" id="PF01370"/>
    </source>
</evidence>
<dbReference type="AlphaFoldDB" id="A0A2S0VU83"/>
<feature type="domain" description="NAD-dependent epimerase/dehydratase" evidence="3">
    <location>
        <begin position="3"/>
        <end position="224"/>
    </location>
</feature>
<keyword evidence="5" id="KW-1185">Reference proteome</keyword>
<name>A0A2S0VU83_9ALTE</name>
<dbReference type="InterPro" id="IPR001509">
    <property type="entry name" value="Epimerase_deHydtase"/>
</dbReference>
<organism evidence="4 5">
    <name type="scientific">Saccharobesus litoralis</name>
    <dbReference type="NCBI Taxonomy" id="2172099"/>
    <lineage>
        <taxon>Bacteria</taxon>
        <taxon>Pseudomonadati</taxon>
        <taxon>Pseudomonadota</taxon>
        <taxon>Gammaproteobacteria</taxon>
        <taxon>Alteromonadales</taxon>
        <taxon>Alteromonadaceae</taxon>
        <taxon>Saccharobesus</taxon>
    </lineage>
</organism>
<dbReference type="Proteomes" id="UP000244441">
    <property type="component" value="Chromosome"/>
</dbReference>
<accession>A0A2S0VU83</accession>
<dbReference type="Gene3D" id="3.40.50.720">
    <property type="entry name" value="NAD(P)-binding Rossmann-like Domain"/>
    <property type="match status" value="1"/>
</dbReference>
<comment type="similarity">
    <text evidence="2">Belongs to the NAD(P)-dependent epimerase/dehydratase family.</text>
</comment>
<dbReference type="OrthoDB" id="9803010at2"/>
<reference evidence="4 5" key="1">
    <citation type="submission" date="2018-01" db="EMBL/GenBank/DDBJ databases">
        <title>Genome sequence of a Cantenovulum-like bacteria.</title>
        <authorList>
            <person name="Tan W.R."/>
            <person name="Lau N.-S."/>
            <person name="Go F."/>
            <person name="Amirul A.-A.A."/>
        </authorList>
    </citation>
    <scope>NUCLEOTIDE SEQUENCE [LARGE SCALE GENOMIC DNA]</scope>
    <source>
        <strain evidence="4 5">CCB-QB4</strain>
    </source>
</reference>
<dbReference type="InterPro" id="IPR036291">
    <property type="entry name" value="NAD(P)-bd_dom_sf"/>
</dbReference>
<evidence type="ECO:0000256" key="2">
    <source>
        <dbReference type="ARBA" id="ARBA00007637"/>
    </source>
</evidence>
<evidence type="ECO:0000256" key="1">
    <source>
        <dbReference type="ARBA" id="ARBA00005125"/>
    </source>
</evidence>
<dbReference type="KEGG" id="cate:C2869_15690"/>
<comment type="pathway">
    <text evidence="1">Bacterial outer membrane biogenesis; LPS O-antigen biosynthesis.</text>
</comment>
<gene>
    <name evidence="4" type="ORF">C2869_15690</name>
</gene>
<sequence>MRILITGGAGCLGSNLVEHWLPKNYEIIVIDNFATGKREVVPDGIAGLTVIEGSVVDSEFVDKVFTEHKPDIVVHSAAAYKDPDDWQEDALTNVLGAINIAKASEQYDVKQVINFQTALCYGIPQKLPIPVEHPTNAFTSYGISKTAGEAFLLNSNAPVLSLRLANICSPRLSIGPIPTFYKRLKAGQSCFCSETIRDFIDISDFLQLMDMLIAKEGENGVYNVSTGEGKTIKDVFDCVSNYLNLSNIDVPILPPGDDDIPVVVLDPSKTMEVFSWQAKVSFQDMIEKQLAWYDKYGITDIFSHLKNK</sequence>
<dbReference type="PANTHER" id="PTHR43000">
    <property type="entry name" value="DTDP-D-GLUCOSE 4,6-DEHYDRATASE-RELATED"/>
    <property type="match status" value="1"/>
</dbReference>
<dbReference type="Pfam" id="PF01370">
    <property type="entry name" value="Epimerase"/>
    <property type="match status" value="1"/>
</dbReference>
<dbReference type="RefSeq" id="WP_108603845.1">
    <property type="nucleotide sequence ID" value="NZ_CP026604.1"/>
</dbReference>
<proteinExistence type="inferred from homology"/>
<protein>
    <submittedName>
        <fullName evidence="4">Nucleotide sugar epimerase</fullName>
    </submittedName>
</protein>
<evidence type="ECO:0000313" key="5">
    <source>
        <dbReference type="Proteomes" id="UP000244441"/>
    </source>
</evidence>
<dbReference type="EMBL" id="CP026604">
    <property type="protein sequence ID" value="AWB67777.1"/>
    <property type="molecule type" value="Genomic_DNA"/>
</dbReference>
<evidence type="ECO:0000313" key="4">
    <source>
        <dbReference type="EMBL" id="AWB67777.1"/>
    </source>
</evidence>